<reference evidence="10" key="2">
    <citation type="journal article" date="2007" name="PLoS Biol.">
        <title>Survey sequencing and comparative analysis of the elephant shark (Callorhinchus milii) genome.</title>
        <authorList>
            <person name="Venkatesh B."/>
            <person name="Kirkness E.F."/>
            <person name="Loh Y.H."/>
            <person name="Halpern A.L."/>
            <person name="Lee A.P."/>
            <person name="Johnson J."/>
            <person name="Dandona N."/>
            <person name="Viswanathan L.D."/>
            <person name="Tay A."/>
            <person name="Venter J.C."/>
            <person name="Strausberg R.L."/>
            <person name="Brenner S."/>
        </authorList>
    </citation>
    <scope>NUCLEOTIDE SEQUENCE [LARGE SCALE GENOMIC DNA]</scope>
</reference>
<dbReference type="AlphaFoldDB" id="V9KY18"/>
<dbReference type="InterPro" id="IPR013783">
    <property type="entry name" value="Ig-like_fold"/>
</dbReference>
<comment type="subcellular location">
    <subcellularLocation>
        <location evidence="1">Membrane</location>
    </subcellularLocation>
</comment>
<dbReference type="Ensembl" id="ENSCMIT00000039062.1">
    <property type="protein sequence ID" value="ENSCMIP00000038512.1"/>
    <property type="gene ID" value="ENSCMIG00000016161.1"/>
</dbReference>
<feature type="transmembrane region" description="Helical" evidence="6">
    <location>
        <begin position="229"/>
        <end position="250"/>
    </location>
</feature>
<organism evidence="8">
    <name type="scientific">Callorhinchus milii</name>
    <name type="common">Ghost shark</name>
    <dbReference type="NCBI Taxonomy" id="7868"/>
    <lineage>
        <taxon>Eukaryota</taxon>
        <taxon>Metazoa</taxon>
        <taxon>Chordata</taxon>
        <taxon>Craniata</taxon>
        <taxon>Vertebrata</taxon>
        <taxon>Chondrichthyes</taxon>
        <taxon>Holocephali</taxon>
        <taxon>Chimaeriformes</taxon>
        <taxon>Callorhinchidae</taxon>
        <taxon>Callorhinchus</taxon>
    </lineage>
</organism>
<dbReference type="GeneTree" id="ENSGT00970000196844"/>
<name>V9KY18_CALMI</name>
<evidence type="ECO:0000259" key="7">
    <source>
        <dbReference type="PROSITE" id="PS50835"/>
    </source>
</evidence>
<dbReference type="PROSITE" id="PS50835">
    <property type="entry name" value="IG_LIKE"/>
    <property type="match status" value="1"/>
</dbReference>
<feature type="domain" description="Ig-like" evidence="7">
    <location>
        <begin position="137"/>
        <end position="212"/>
    </location>
</feature>
<dbReference type="Proteomes" id="UP000314986">
    <property type="component" value="Unassembled WGS sequence"/>
</dbReference>
<keyword evidence="3 6" id="KW-0472">Membrane</keyword>
<evidence type="ECO:0000256" key="6">
    <source>
        <dbReference type="SAM" id="Phobius"/>
    </source>
</evidence>
<sequence length="264" mass="29701">MNVNILKLASVIGTCVVHGIAMEAIPTTVIHIPVGEHVLFPVTFHDNVQYEVTIRRRSPLSIKILGWRPSSSEKPYIVHPLYQRRIEIYLKRYVMLKNLLIADSGEYEIQTNYFEAVLKNRDQSIFNLQVYEPVSQPVVTIHGNCGTADNITLRCSVSNGSNVMFHWEKDYLSINDTYATELVIDCINAKEHDTYKCIAKNPISNASSNPVSSGCFDGNDSTDNSRHRIVLVLVSLLIAILAITTFGYFLHESKSRRGCNNGIQ</sequence>
<dbReference type="InterPro" id="IPR036179">
    <property type="entry name" value="Ig-like_dom_sf"/>
</dbReference>
<evidence type="ECO:0000313" key="10">
    <source>
        <dbReference type="Proteomes" id="UP000314986"/>
    </source>
</evidence>
<proteinExistence type="evidence at transcript level"/>
<evidence type="ECO:0000256" key="3">
    <source>
        <dbReference type="ARBA" id="ARBA00023136"/>
    </source>
</evidence>
<dbReference type="RefSeq" id="XP_007885631.1">
    <property type="nucleotide sequence ID" value="XM_007887440.2"/>
</dbReference>
<evidence type="ECO:0000256" key="2">
    <source>
        <dbReference type="ARBA" id="ARBA00022729"/>
    </source>
</evidence>
<dbReference type="SUPFAM" id="SSF48726">
    <property type="entry name" value="Immunoglobulin"/>
    <property type="match status" value="1"/>
</dbReference>
<keyword evidence="4" id="KW-0325">Glycoprotein</keyword>
<keyword evidence="6" id="KW-1133">Transmembrane helix</keyword>
<protein>
    <submittedName>
        <fullName evidence="9">Allergin-1-like</fullName>
    </submittedName>
    <submittedName>
        <fullName evidence="8">Hepatocyte cell adhesion molecule-like protein</fullName>
    </submittedName>
</protein>
<keyword evidence="2" id="KW-0732">Signal</keyword>
<dbReference type="PANTHER" id="PTHR12080:SF48">
    <property type="entry name" value="IMMUNOGLOBULIN SUBTYPE DOMAIN-CONTAINING PROTEIN"/>
    <property type="match status" value="1"/>
</dbReference>
<evidence type="ECO:0000313" key="9">
    <source>
        <dbReference type="Ensembl" id="ENSCMIP00000038512.1"/>
    </source>
</evidence>
<keyword evidence="10" id="KW-1185">Reference proteome</keyword>
<dbReference type="Pfam" id="PF00047">
    <property type="entry name" value="ig"/>
    <property type="match status" value="1"/>
</dbReference>
<dbReference type="OMA" id="MEGREIC"/>
<evidence type="ECO:0000256" key="4">
    <source>
        <dbReference type="ARBA" id="ARBA00023180"/>
    </source>
</evidence>
<keyword evidence="6" id="KW-0812">Transmembrane</keyword>
<evidence type="ECO:0000256" key="1">
    <source>
        <dbReference type="ARBA" id="ARBA00004370"/>
    </source>
</evidence>
<dbReference type="OrthoDB" id="8963224at2759"/>
<dbReference type="Gene3D" id="2.60.40.10">
    <property type="entry name" value="Immunoglobulins"/>
    <property type="match status" value="2"/>
</dbReference>
<dbReference type="InterPro" id="IPR015631">
    <property type="entry name" value="CD2/SLAM_rcpt"/>
</dbReference>
<evidence type="ECO:0000313" key="8">
    <source>
        <dbReference type="EMBL" id="AFP03583.1"/>
    </source>
</evidence>
<dbReference type="RefSeq" id="XP_007885616.1">
    <property type="nucleotide sequence ID" value="XM_007887425.2"/>
</dbReference>
<accession>V9KY18</accession>
<evidence type="ECO:0000256" key="5">
    <source>
        <dbReference type="ARBA" id="ARBA00023319"/>
    </source>
</evidence>
<gene>
    <name evidence="9" type="primary">LOC103174843</name>
</gene>
<dbReference type="InterPro" id="IPR013151">
    <property type="entry name" value="Immunoglobulin_dom"/>
</dbReference>
<dbReference type="PANTHER" id="PTHR12080">
    <property type="entry name" value="SIGNALING LYMPHOCYTIC ACTIVATION MOLECULE"/>
    <property type="match status" value="1"/>
</dbReference>
<dbReference type="STRING" id="7868.ENSCMIP00000038512"/>
<reference evidence="10" key="1">
    <citation type="journal article" date="2006" name="Science">
        <title>Ancient noncoding elements conserved in the human genome.</title>
        <authorList>
            <person name="Venkatesh B."/>
            <person name="Kirkness E.F."/>
            <person name="Loh Y.H."/>
            <person name="Halpern A.L."/>
            <person name="Lee A.P."/>
            <person name="Johnson J."/>
            <person name="Dandona N."/>
            <person name="Viswanathan L.D."/>
            <person name="Tay A."/>
            <person name="Venter J.C."/>
            <person name="Strausberg R.L."/>
            <person name="Brenner S."/>
        </authorList>
    </citation>
    <scope>NUCLEOTIDE SEQUENCE [LARGE SCALE GENOMIC DNA]</scope>
</reference>
<dbReference type="KEGG" id="cmk:103174843"/>
<dbReference type="GeneID" id="103174843"/>
<dbReference type="GO" id="GO:0016020">
    <property type="term" value="C:membrane"/>
    <property type="evidence" value="ECO:0007669"/>
    <property type="project" value="UniProtKB-SubCell"/>
</dbReference>
<keyword evidence="5" id="KW-0393">Immunoglobulin domain</keyword>
<dbReference type="EMBL" id="JW871065">
    <property type="protein sequence ID" value="AFP03583.1"/>
    <property type="molecule type" value="mRNA"/>
</dbReference>
<reference evidence="9" key="4">
    <citation type="submission" date="2025-05" db="UniProtKB">
        <authorList>
            <consortium name="Ensembl"/>
        </authorList>
    </citation>
    <scope>IDENTIFICATION</scope>
</reference>
<dbReference type="InterPro" id="IPR007110">
    <property type="entry name" value="Ig-like_dom"/>
</dbReference>
<reference evidence="8 10" key="3">
    <citation type="journal article" date="2014" name="Nature">
        <title>Elephant shark genome provides unique insights into gnathostome evolution.</title>
        <authorList>
            <consortium name="International Elephant Shark Genome Sequencing Consortium"/>
            <person name="Venkatesh B."/>
            <person name="Lee A.P."/>
            <person name="Ravi V."/>
            <person name="Maurya A.K."/>
            <person name="Lian M.M."/>
            <person name="Swann J.B."/>
            <person name="Ohta Y."/>
            <person name="Flajnik M.F."/>
            <person name="Sutoh Y."/>
            <person name="Kasahara M."/>
            <person name="Hoon S."/>
            <person name="Gangu V."/>
            <person name="Roy S.W."/>
            <person name="Irimia M."/>
            <person name="Korzh V."/>
            <person name="Kondrychyn I."/>
            <person name="Lim Z.W."/>
            <person name="Tay B.H."/>
            <person name="Tohari S."/>
            <person name="Kong K.W."/>
            <person name="Ho S."/>
            <person name="Lorente-Galdos B."/>
            <person name="Quilez J."/>
            <person name="Marques-Bonet T."/>
            <person name="Raney B.J."/>
            <person name="Ingham P.W."/>
            <person name="Tay A."/>
            <person name="Hillier L.W."/>
            <person name="Minx P."/>
            <person name="Boehm T."/>
            <person name="Wilson R.K."/>
            <person name="Brenner S."/>
            <person name="Warren W.C."/>
        </authorList>
    </citation>
    <scope>NUCLEOTIDE SEQUENCE</scope>
    <source>
        <tissue evidence="8">Gills</tissue>
    </source>
</reference>